<feature type="compositionally biased region" description="Basic and acidic residues" evidence="3">
    <location>
        <begin position="78"/>
        <end position="87"/>
    </location>
</feature>
<dbReference type="GeneID" id="20705598"/>
<proteinExistence type="inferred from homology"/>
<reference evidence="6 7" key="1">
    <citation type="submission" date="2008-03" db="EMBL/GenBank/DDBJ databases">
        <title>The Genome Sequence of Verticillium dahliae VdLs.17.</title>
        <authorList>
            <consortium name="The Broad Institute Genome Sequencing Platform"/>
            <person name="Ma L.-J.J."/>
            <person name="Klosterman S.J."/>
            <person name="Subbarao K."/>
            <person name="Dobinson K."/>
            <person name="Veronese P."/>
            <person name="Kang S."/>
            <person name="Gold S.E."/>
            <person name="Young S."/>
            <person name="Jaffe D."/>
            <person name="Gnerre S."/>
            <person name="Berlin A."/>
            <person name="Heiman D."/>
            <person name="Hepburn T."/>
            <person name="Sykes S."/>
            <person name="Alvarado L."/>
            <person name="Kodira C.D."/>
            <person name="Lander E."/>
            <person name="Galagan J."/>
            <person name="Nusbaum C."/>
            <person name="Birren B."/>
        </authorList>
    </citation>
    <scope>NUCLEOTIDE SEQUENCE [LARGE SCALE GENOMIC DNA]</scope>
    <source>
        <strain evidence="7">VdLs.17 / ATCC MYA-4575 / FGSC 10137</strain>
    </source>
</reference>
<evidence type="ECO:0000256" key="2">
    <source>
        <dbReference type="PROSITE-ProRule" id="PRU10141"/>
    </source>
</evidence>
<feature type="domain" description="FHA" evidence="4">
    <location>
        <begin position="211"/>
        <end position="263"/>
    </location>
</feature>
<dbReference type="SMART" id="SM00240">
    <property type="entry name" value="FHA"/>
    <property type="match status" value="1"/>
</dbReference>
<dbReference type="GO" id="GO:0005524">
    <property type="term" value="F:ATP binding"/>
    <property type="evidence" value="ECO:0007669"/>
    <property type="project" value="UniProtKB-UniRule"/>
</dbReference>
<gene>
    <name evidence="6" type="ORF">VDAG_04135</name>
</gene>
<feature type="compositionally biased region" description="Basic and acidic residues" evidence="3">
    <location>
        <begin position="176"/>
        <end position="196"/>
    </location>
</feature>
<dbReference type="InterPro" id="IPR017441">
    <property type="entry name" value="Protein_kinase_ATP_BS"/>
</dbReference>
<dbReference type="PROSITE" id="PS50006">
    <property type="entry name" value="FHA_DOMAIN"/>
    <property type="match status" value="1"/>
</dbReference>
<evidence type="ECO:0000259" key="4">
    <source>
        <dbReference type="PROSITE" id="PS50006"/>
    </source>
</evidence>
<feature type="compositionally biased region" description="Polar residues" evidence="3">
    <location>
        <begin position="109"/>
        <end position="125"/>
    </location>
</feature>
<dbReference type="InterPro" id="IPR011009">
    <property type="entry name" value="Kinase-like_dom_sf"/>
</dbReference>
<dbReference type="PANTHER" id="PTHR24347">
    <property type="entry name" value="SERINE/THREONINE-PROTEIN KINASE"/>
    <property type="match status" value="1"/>
</dbReference>
<dbReference type="InterPro" id="IPR008984">
    <property type="entry name" value="SMAD_FHA_dom_sf"/>
</dbReference>
<dbReference type="PROSITE" id="PS00107">
    <property type="entry name" value="PROTEIN_KINASE_ATP"/>
    <property type="match status" value="1"/>
</dbReference>
<keyword evidence="6" id="KW-0808">Transferase</keyword>
<dbReference type="SUPFAM" id="SSF49879">
    <property type="entry name" value="SMAD/FHA domain"/>
    <property type="match status" value="1"/>
</dbReference>
<dbReference type="eggNOG" id="KOG0615">
    <property type="taxonomic scope" value="Eukaryota"/>
</dbReference>
<keyword evidence="2" id="KW-0067">ATP-binding</keyword>
<dbReference type="Pfam" id="PF00498">
    <property type="entry name" value="FHA"/>
    <property type="match status" value="1"/>
</dbReference>
<feature type="compositionally biased region" description="Basic and acidic residues" evidence="3">
    <location>
        <begin position="582"/>
        <end position="593"/>
    </location>
</feature>
<dbReference type="InParanoid" id="G2X2U1"/>
<name>G2X2U1_VERDV</name>
<dbReference type="GO" id="GO:0004672">
    <property type="term" value="F:protein kinase activity"/>
    <property type="evidence" value="ECO:0007669"/>
    <property type="project" value="InterPro"/>
</dbReference>
<keyword evidence="2" id="KW-0547">Nucleotide-binding</keyword>
<dbReference type="OrthoDB" id="407410at2759"/>
<dbReference type="eggNOG" id="KOG0033">
    <property type="taxonomic scope" value="Eukaryota"/>
</dbReference>
<comment type="similarity">
    <text evidence="1">Belongs to the protein kinase superfamily. CAMK Ser/Thr protein kinase family. CHEK2 subfamily.</text>
</comment>
<organism evidence="6 7">
    <name type="scientific">Verticillium dahliae (strain VdLs.17 / ATCC MYA-4575 / FGSC 10137)</name>
    <name type="common">Verticillium wilt</name>
    <dbReference type="NCBI Taxonomy" id="498257"/>
    <lineage>
        <taxon>Eukaryota</taxon>
        <taxon>Fungi</taxon>
        <taxon>Dikarya</taxon>
        <taxon>Ascomycota</taxon>
        <taxon>Pezizomycotina</taxon>
        <taxon>Sordariomycetes</taxon>
        <taxon>Hypocreomycetidae</taxon>
        <taxon>Glomerellales</taxon>
        <taxon>Plectosphaerellaceae</taxon>
        <taxon>Verticillium</taxon>
    </lineage>
</organism>
<dbReference type="FunFam" id="2.60.200.20:FF:000132">
    <property type="entry name" value="Cell-cycle checkpoint serine-threonine kinase (Eurofung)"/>
    <property type="match status" value="1"/>
</dbReference>
<feature type="region of interest" description="Disordered" evidence="3">
    <location>
        <begin position="542"/>
        <end position="593"/>
    </location>
</feature>
<dbReference type="FunFam" id="3.30.200.20:FF:000841">
    <property type="entry name" value="Checkpoint kinase 2-like protein"/>
    <property type="match status" value="1"/>
</dbReference>
<evidence type="ECO:0000256" key="3">
    <source>
        <dbReference type="SAM" id="MobiDB-lite"/>
    </source>
</evidence>
<protein>
    <submittedName>
        <fullName evidence="6">Ovarian-specific serine/threonine-protein kinase Lok</fullName>
    </submittedName>
</protein>
<dbReference type="InterPro" id="IPR000719">
    <property type="entry name" value="Prot_kinase_dom"/>
</dbReference>
<dbReference type="Gene3D" id="1.10.510.10">
    <property type="entry name" value="Transferase(Phosphotransferase) domain 1"/>
    <property type="match status" value="2"/>
</dbReference>
<dbReference type="AlphaFoldDB" id="G2X2U1"/>
<dbReference type="Proteomes" id="UP000001611">
    <property type="component" value="Chromosome 1"/>
</dbReference>
<evidence type="ECO:0000259" key="5">
    <source>
        <dbReference type="PROSITE" id="PS50011"/>
    </source>
</evidence>
<sequence length="593" mass="66325">MAPREKSQLKRLRVSLLLAPAHHCWSVLNRALRLQGSLPDNETESKKPRRSERLSVNDPDKTPVSHKGHLPSPVTHTTEPDANDRHKSPTATPPEGRPSQVNPREETPVQANILSSPPQDTQAFSQYPPETKDSLSDDVEDEVKEGVWGYLFPLDTKYGRSLVMKKRTACPMPDTVADKVSDEDRKGKSPARKEEEAYEKTKIKGIASGGYLIGRHPECDIVIDDPIVSNRHCLLFIENKGGDTVAIVEDLSSNGTFVNEAIVGRNQRRELREQDEIAVLDKARFIFRYPKSRQTSPFHQSYTLLQKLGKGHFAEVFLCVEKSTGQQYAVKVFSKTPGMEERSKQEGLQQEIAVLMGVSHPNVLCLKDTFNERNAVYLVLELAPEGELFNFIVMKQNVSEDETRKLFKQLFQGIKYLEFPYTLSQQIKSGRFDYPSPYWDSVGDPALDLIDSMLVVNVERRFTIDQCLSHPWLTQGTPAVNDSTDGLVGGIRGLEVHRRGVVRERTLLSSLNSVEVTAKIPANKHSNHVKVFAKNAHKAKAAAKESGPAHNRGAGEFMEMGGKGDQDLFANDGNSVYSKTELASDKTKNKSRQ</sequence>
<evidence type="ECO:0000313" key="7">
    <source>
        <dbReference type="Proteomes" id="UP000001611"/>
    </source>
</evidence>
<dbReference type="STRING" id="498257.G2X2U1"/>
<dbReference type="EMBL" id="DS572701">
    <property type="protein sequence ID" value="EGY22697.1"/>
    <property type="molecule type" value="Genomic_DNA"/>
</dbReference>
<dbReference type="HOGENOM" id="CLU_000288_171_0_1"/>
<dbReference type="PROSITE" id="PS50011">
    <property type="entry name" value="PROTEIN_KINASE_DOM"/>
    <property type="match status" value="1"/>
</dbReference>
<dbReference type="Pfam" id="PF00069">
    <property type="entry name" value="Pkinase"/>
    <property type="match status" value="1"/>
</dbReference>
<feature type="region of interest" description="Disordered" evidence="3">
    <location>
        <begin position="173"/>
        <end position="196"/>
    </location>
</feature>
<dbReference type="KEGG" id="vda:VDAG_04135"/>
<dbReference type="RefSeq" id="XP_009648877.1">
    <property type="nucleotide sequence ID" value="XM_009650582.1"/>
</dbReference>
<evidence type="ECO:0000313" key="6">
    <source>
        <dbReference type="EMBL" id="EGY22697.1"/>
    </source>
</evidence>
<accession>G2X2U1</accession>
<dbReference type="OMA" id="RHCLIFH"/>
<keyword evidence="7" id="KW-1185">Reference proteome</keyword>
<feature type="compositionally biased region" description="Basic and acidic residues" evidence="3">
    <location>
        <begin position="43"/>
        <end position="63"/>
    </location>
</feature>
<dbReference type="InterPro" id="IPR000253">
    <property type="entry name" value="FHA_dom"/>
</dbReference>
<feature type="region of interest" description="Disordered" evidence="3">
    <location>
        <begin position="38"/>
        <end position="140"/>
    </location>
</feature>
<feature type="binding site" evidence="2">
    <location>
        <position position="331"/>
    </location>
    <ligand>
        <name>ATP</name>
        <dbReference type="ChEBI" id="CHEBI:30616"/>
    </ligand>
</feature>
<evidence type="ECO:0000256" key="1">
    <source>
        <dbReference type="ARBA" id="ARBA00005575"/>
    </source>
</evidence>
<dbReference type="SUPFAM" id="SSF56112">
    <property type="entry name" value="Protein kinase-like (PK-like)"/>
    <property type="match status" value="1"/>
</dbReference>
<feature type="domain" description="Protein kinase" evidence="5">
    <location>
        <begin position="302"/>
        <end position="593"/>
    </location>
</feature>
<dbReference type="Gene3D" id="2.60.200.20">
    <property type="match status" value="1"/>
</dbReference>
<keyword evidence="6" id="KW-0418">Kinase</keyword>